<feature type="coiled-coil region" evidence="3">
    <location>
        <begin position="267"/>
        <end position="405"/>
    </location>
</feature>
<evidence type="ECO:0000313" key="7">
    <source>
        <dbReference type="Proteomes" id="UP000463470"/>
    </source>
</evidence>
<dbReference type="Gene3D" id="2.40.50.100">
    <property type="match status" value="1"/>
</dbReference>
<dbReference type="SUPFAM" id="SSF56954">
    <property type="entry name" value="Outer membrane efflux proteins (OEP)"/>
    <property type="match status" value="1"/>
</dbReference>
<sequence>MSTPRQKAIAAALAVIVLSGAGYGYYARESAARESAQAVQYSAVELGDVTETVSASGAIQTPQQIKLSFTAGGGRLTSVAVKVGDRVQAGQTIATLDDANARAQIASAQANVASAQAKLEQTRRGATAEAVALQQANVDKAKAAWDGAKQAYENQLVLYNDRSAAQQAVVNAQNQVDTTAIQLRNAQAGLEAAKAKLSAAQAGPSEATLNASRTAVEVAERLLVIAEDQLNNARIQLNDAYATPGPIGPDGLPTANTSAIRQAESVYNQAQSSYNQSRVNLANAQKQLADLQAGPDANVLAQTLAAVNQAQASVDQAQASHNAAKQALTYAQQNFENRNQAKAQLDQVKNSLDQAEAAYNATVAQMNQTLAPPDSAAITAAQATVAQAQAALRQQEVALNNLKLTSPIDAIVAQVNGNVGELPSAATPLVVLNDANGDNLQVMAQISQSDVGKIQGGQPAEFTVSTYPDKTFQGAVLMVYPEAVTTNGVTSYNVQLSVDNAEGLLKPGMTTSVTITTGSHQNVIFVPAQALKEHDGVTGVYVAPDSVASGQSDQSAQTAQSDQNSRSSKNTAPVFRPVVTGLFSTDRVEIVAGLSEGERYALSNTSTEKKASAGAFNFGAAKSNGAAAVKTGGGK</sequence>
<dbReference type="GO" id="GO:0030313">
    <property type="term" value="C:cell envelope"/>
    <property type="evidence" value="ECO:0007669"/>
    <property type="project" value="UniProtKB-SubCell"/>
</dbReference>
<evidence type="ECO:0000256" key="3">
    <source>
        <dbReference type="SAM" id="Coils"/>
    </source>
</evidence>
<dbReference type="InterPro" id="IPR050465">
    <property type="entry name" value="UPF0194_transport"/>
</dbReference>
<feature type="compositionally biased region" description="Low complexity" evidence="4">
    <location>
        <begin position="548"/>
        <end position="565"/>
    </location>
</feature>
<dbReference type="AlphaFoldDB" id="A0A845L772"/>
<dbReference type="EMBL" id="WXEY01000014">
    <property type="protein sequence ID" value="MZP30510.1"/>
    <property type="molecule type" value="Genomic_DNA"/>
</dbReference>
<gene>
    <name evidence="6" type="ORF">GTO91_12375</name>
</gene>
<dbReference type="PANTHER" id="PTHR32347:SF14">
    <property type="entry name" value="EFFLUX SYSTEM COMPONENT YKNX-RELATED"/>
    <property type="match status" value="1"/>
</dbReference>
<keyword evidence="7" id="KW-1185">Reference proteome</keyword>
<dbReference type="InterPro" id="IPR058792">
    <property type="entry name" value="Beta-barrel_RND_2"/>
</dbReference>
<dbReference type="Gene3D" id="2.40.30.170">
    <property type="match status" value="1"/>
</dbReference>
<evidence type="ECO:0000256" key="1">
    <source>
        <dbReference type="ARBA" id="ARBA00004196"/>
    </source>
</evidence>
<dbReference type="Pfam" id="PF25954">
    <property type="entry name" value="Beta-barrel_RND_2"/>
    <property type="match status" value="1"/>
</dbReference>
<evidence type="ECO:0000259" key="5">
    <source>
        <dbReference type="Pfam" id="PF25954"/>
    </source>
</evidence>
<proteinExistence type="predicted"/>
<feature type="coiled-coil region" evidence="3">
    <location>
        <begin position="216"/>
        <end position="243"/>
    </location>
</feature>
<accession>A0A845L772</accession>
<evidence type="ECO:0000256" key="2">
    <source>
        <dbReference type="ARBA" id="ARBA00023054"/>
    </source>
</evidence>
<dbReference type="RefSeq" id="WP_161259030.1">
    <property type="nucleotide sequence ID" value="NZ_WXEY01000014.1"/>
</dbReference>
<dbReference type="PANTHER" id="PTHR32347">
    <property type="entry name" value="EFFLUX SYSTEM COMPONENT YKNX-RELATED"/>
    <property type="match status" value="1"/>
</dbReference>
<organism evidence="6 7">
    <name type="scientific">Heliomicrobium undosum</name>
    <dbReference type="NCBI Taxonomy" id="121734"/>
    <lineage>
        <taxon>Bacteria</taxon>
        <taxon>Bacillati</taxon>
        <taxon>Bacillota</taxon>
        <taxon>Clostridia</taxon>
        <taxon>Eubacteriales</taxon>
        <taxon>Heliobacteriaceae</taxon>
        <taxon>Heliomicrobium</taxon>
    </lineage>
</organism>
<name>A0A845L772_9FIRM</name>
<comment type="subcellular location">
    <subcellularLocation>
        <location evidence="1">Cell envelope</location>
    </subcellularLocation>
</comment>
<feature type="coiled-coil region" evidence="3">
    <location>
        <begin position="98"/>
        <end position="125"/>
    </location>
</feature>
<evidence type="ECO:0000256" key="4">
    <source>
        <dbReference type="SAM" id="MobiDB-lite"/>
    </source>
</evidence>
<feature type="domain" description="CusB-like beta-barrel" evidence="5">
    <location>
        <begin position="443"/>
        <end position="517"/>
    </location>
</feature>
<dbReference type="Gene3D" id="1.10.287.470">
    <property type="entry name" value="Helix hairpin bin"/>
    <property type="match status" value="1"/>
</dbReference>
<evidence type="ECO:0000313" key="6">
    <source>
        <dbReference type="EMBL" id="MZP30510.1"/>
    </source>
</evidence>
<comment type="caution">
    <text evidence="6">The sequence shown here is derived from an EMBL/GenBank/DDBJ whole genome shotgun (WGS) entry which is preliminary data.</text>
</comment>
<protein>
    <submittedName>
        <fullName evidence="6">HlyD family efflux transporter periplasmic adaptor subunit</fullName>
    </submittedName>
</protein>
<reference evidence="6 7" key="1">
    <citation type="submission" date="2020-01" db="EMBL/GenBank/DDBJ databases">
        <title>Whole-genome sequence of Heliobacterium undosum DSM 13378.</title>
        <authorList>
            <person name="Kyndt J.A."/>
            <person name="Meyer T.E."/>
        </authorList>
    </citation>
    <scope>NUCLEOTIDE SEQUENCE [LARGE SCALE GENOMIC DNA]</scope>
    <source>
        <strain evidence="6 7">DSM 13378</strain>
    </source>
</reference>
<feature type="region of interest" description="Disordered" evidence="4">
    <location>
        <begin position="547"/>
        <end position="571"/>
    </location>
</feature>
<dbReference type="Proteomes" id="UP000463470">
    <property type="component" value="Unassembled WGS sequence"/>
</dbReference>
<keyword evidence="2 3" id="KW-0175">Coiled coil</keyword>
<dbReference type="SUPFAM" id="SSF111369">
    <property type="entry name" value="HlyD-like secretion proteins"/>
    <property type="match status" value="1"/>
</dbReference>
<dbReference type="OrthoDB" id="250565at2"/>
<dbReference type="Gene3D" id="2.40.420.20">
    <property type="match status" value="1"/>
</dbReference>